<keyword evidence="2 7" id="KW-0812">Transmembrane</keyword>
<keyword evidence="10" id="KW-1185">Reference proteome</keyword>
<dbReference type="EMBL" id="FP929120">
    <property type="protein sequence ID" value="CBX94172.1"/>
    <property type="molecule type" value="Genomic_DNA"/>
</dbReference>
<dbReference type="InterPro" id="IPR052337">
    <property type="entry name" value="SAT4-like"/>
</dbReference>
<keyword evidence="3 7" id="KW-1133">Transmembrane helix</keyword>
<evidence type="ECO:0000313" key="9">
    <source>
        <dbReference type="EMBL" id="CBX94172.1"/>
    </source>
</evidence>
<dbReference type="PANTHER" id="PTHR33048:SF57">
    <property type="entry name" value="INTEGRAL MEMBRANE PROTEIN-RELATED"/>
    <property type="match status" value="1"/>
</dbReference>
<comment type="subcellular location">
    <subcellularLocation>
        <location evidence="1">Membrane</location>
        <topology evidence="1">Multi-pass membrane protein</topology>
    </subcellularLocation>
</comment>
<feature type="transmembrane region" description="Helical" evidence="7">
    <location>
        <begin position="209"/>
        <end position="226"/>
    </location>
</feature>
<gene>
    <name evidence="9" type="ORF">LEMA_P123240.1</name>
</gene>
<protein>
    <recommendedName>
        <fullName evidence="8">Rhodopsin domain-containing protein</fullName>
    </recommendedName>
</protein>
<evidence type="ECO:0000256" key="2">
    <source>
        <dbReference type="ARBA" id="ARBA00022692"/>
    </source>
</evidence>
<feature type="transmembrane region" description="Helical" evidence="7">
    <location>
        <begin position="246"/>
        <end position="266"/>
    </location>
</feature>
<feature type="region of interest" description="Disordered" evidence="6">
    <location>
        <begin position="337"/>
        <end position="375"/>
    </location>
</feature>
<evidence type="ECO:0000259" key="8">
    <source>
        <dbReference type="Pfam" id="PF20684"/>
    </source>
</evidence>
<dbReference type="InParanoid" id="E4ZRZ2"/>
<evidence type="ECO:0000256" key="5">
    <source>
        <dbReference type="ARBA" id="ARBA00038359"/>
    </source>
</evidence>
<evidence type="ECO:0000256" key="4">
    <source>
        <dbReference type="ARBA" id="ARBA00023136"/>
    </source>
</evidence>
<evidence type="ECO:0000256" key="6">
    <source>
        <dbReference type="SAM" id="MobiDB-lite"/>
    </source>
</evidence>
<keyword evidence="4 7" id="KW-0472">Membrane</keyword>
<dbReference type="Pfam" id="PF20684">
    <property type="entry name" value="Fung_rhodopsin"/>
    <property type="match status" value="1"/>
</dbReference>
<evidence type="ECO:0000256" key="1">
    <source>
        <dbReference type="ARBA" id="ARBA00004141"/>
    </source>
</evidence>
<name>E4ZRZ2_LEPMJ</name>
<feature type="transmembrane region" description="Helical" evidence="7">
    <location>
        <begin position="133"/>
        <end position="152"/>
    </location>
</feature>
<comment type="similarity">
    <text evidence="5">Belongs to the SAT4 family.</text>
</comment>
<feature type="transmembrane region" description="Helical" evidence="7">
    <location>
        <begin position="101"/>
        <end position="121"/>
    </location>
</feature>
<dbReference type="PANTHER" id="PTHR33048">
    <property type="entry name" value="PTH11-LIKE INTEGRAL MEMBRANE PROTEIN (AFU_ORTHOLOGUE AFUA_5G11245)"/>
    <property type="match status" value="1"/>
</dbReference>
<dbReference type="GO" id="GO:0016020">
    <property type="term" value="C:membrane"/>
    <property type="evidence" value="ECO:0007669"/>
    <property type="project" value="UniProtKB-SubCell"/>
</dbReference>
<dbReference type="VEuPathDB" id="FungiDB:LEMA_P123240.1"/>
<organism evidence="10">
    <name type="scientific">Leptosphaeria maculans (strain JN3 / isolate v23.1.3 / race Av1-4-5-6-7-8)</name>
    <name type="common">Blackleg fungus</name>
    <name type="synonym">Phoma lingam</name>
    <dbReference type="NCBI Taxonomy" id="985895"/>
    <lineage>
        <taxon>Eukaryota</taxon>
        <taxon>Fungi</taxon>
        <taxon>Dikarya</taxon>
        <taxon>Ascomycota</taxon>
        <taxon>Pezizomycotina</taxon>
        <taxon>Dothideomycetes</taxon>
        <taxon>Pleosporomycetidae</taxon>
        <taxon>Pleosporales</taxon>
        <taxon>Pleosporineae</taxon>
        <taxon>Leptosphaeriaceae</taxon>
        <taxon>Plenodomus</taxon>
        <taxon>Plenodomus lingam/Leptosphaeria maculans species complex</taxon>
    </lineage>
</organism>
<evidence type="ECO:0000256" key="3">
    <source>
        <dbReference type="ARBA" id="ARBA00022989"/>
    </source>
</evidence>
<feature type="transmembrane region" description="Helical" evidence="7">
    <location>
        <begin position="172"/>
        <end position="197"/>
    </location>
</feature>
<dbReference type="OrthoDB" id="3934549at2759"/>
<evidence type="ECO:0000256" key="7">
    <source>
        <dbReference type="SAM" id="Phobius"/>
    </source>
</evidence>
<dbReference type="eggNOG" id="ENOG502SI8G">
    <property type="taxonomic scope" value="Eukaryota"/>
</dbReference>
<proteinExistence type="inferred from homology"/>
<sequence length="375" mass="41446">MAADIPIENSNQYSLIATSALSIFIATFLVGLRLLAKTKGVGFDFSDYCIVAALLWNNAMHTCCLVLTTHGGFGFHLVDIYERFGANTVIFFFKGLMSFTLLWNCTVCFSKLSVLLMYVTLVPTLSMIKWAKCIGITIILWNSSNIVAGFLICRPLAKNWNPQLPGTCGSQPNFYFAMGIINLVTDLIIIVLPMPYLIKLKMPMRRKGLAMGLLSIGIGTWVITIYRQTLLPSLNFADMPHSGVLATILSGLEPAVAIGLACIPLMRPLFSRRQKPSLESHGTDHTYSSNSKSGGFYFRKASKNPIKDPTSTFSELYDETTNSSQVELRMEPLREATPAADACVAQEGKGKENWPAGSTPEQMIRVKKTWEVSRD</sequence>
<dbReference type="OMA" id="ACLWNAA"/>
<feature type="domain" description="Rhodopsin" evidence="8">
    <location>
        <begin position="33"/>
        <end position="272"/>
    </location>
</feature>
<accession>E4ZRZ2</accession>
<dbReference type="InterPro" id="IPR049326">
    <property type="entry name" value="Rhodopsin_dom_fungi"/>
</dbReference>
<reference evidence="10" key="1">
    <citation type="journal article" date="2011" name="Nat. Commun.">
        <title>Effector diversification within compartments of the Leptosphaeria maculans genome affected by Repeat-Induced Point mutations.</title>
        <authorList>
            <person name="Rouxel T."/>
            <person name="Grandaubert J."/>
            <person name="Hane J.K."/>
            <person name="Hoede C."/>
            <person name="van de Wouw A.P."/>
            <person name="Couloux A."/>
            <person name="Dominguez V."/>
            <person name="Anthouard V."/>
            <person name="Bally P."/>
            <person name="Bourras S."/>
            <person name="Cozijnsen A.J."/>
            <person name="Ciuffetti L.M."/>
            <person name="Degrave A."/>
            <person name="Dilmaghani A."/>
            <person name="Duret L."/>
            <person name="Fudal I."/>
            <person name="Goodwin S.B."/>
            <person name="Gout L."/>
            <person name="Glaser N."/>
            <person name="Linglin J."/>
            <person name="Kema G.H.J."/>
            <person name="Lapalu N."/>
            <person name="Lawrence C.B."/>
            <person name="May K."/>
            <person name="Meyer M."/>
            <person name="Ollivier B."/>
            <person name="Poulain J."/>
            <person name="Schoch C.L."/>
            <person name="Simon A."/>
            <person name="Spatafora J.W."/>
            <person name="Stachowiak A."/>
            <person name="Turgeon B.G."/>
            <person name="Tyler B.M."/>
            <person name="Vincent D."/>
            <person name="Weissenbach J."/>
            <person name="Amselem J."/>
            <person name="Quesneville H."/>
            <person name="Oliver R.P."/>
            <person name="Wincker P."/>
            <person name="Balesdent M.-H."/>
            <person name="Howlett B.J."/>
        </authorList>
    </citation>
    <scope>NUCLEOTIDE SEQUENCE [LARGE SCALE GENOMIC DNA]</scope>
    <source>
        <strain evidence="10">JN3 / isolate v23.1.3 / race Av1-4-5-6-7-8</strain>
    </source>
</reference>
<feature type="transmembrane region" description="Helical" evidence="7">
    <location>
        <begin position="12"/>
        <end position="36"/>
    </location>
</feature>
<dbReference type="HOGENOM" id="CLU_028200_0_1_1"/>
<evidence type="ECO:0000313" key="10">
    <source>
        <dbReference type="Proteomes" id="UP000002668"/>
    </source>
</evidence>
<dbReference type="RefSeq" id="XP_003837616.1">
    <property type="nucleotide sequence ID" value="XM_003837568.1"/>
</dbReference>
<dbReference type="Proteomes" id="UP000002668">
    <property type="component" value="Genome"/>
</dbReference>
<dbReference type="GeneID" id="13285357"/>
<dbReference type="AlphaFoldDB" id="E4ZRZ2"/>